<dbReference type="OrthoDB" id="2935100at2"/>
<name>G8LZ48_ACECE</name>
<reference evidence="3" key="1">
    <citation type="submission" date="2011-12" db="EMBL/GenBank/DDBJ databases">
        <title>Complete sequence of Clostridium clariflavum DSM 19732.</title>
        <authorList>
            <consortium name="US DOE Joint Genome Institute"/>
            <person name="Lucas S."/>
            <person name="Han J."/>
            <person name="Lapidus A."/>
            <person name="Cheng J.-F."/>
            <person name="Goodwin L."/>
            <person name="Pitluck S."/>
            <person name="Peters L."/>
            <person name="Teshima H."/>
            <person name="Detter J.C."/>
            <person name="Han C."/>
            <person name="Tapia R."/>
            <person name="Land M."/>
            <person name="Hauser L."/>
            <person name="Kyrpides N."/>
            <person name="Ivanova N."/>
            <person name="Pagani I."/>
            <person name="Kitzmiller T."/>
            <person name="Lynd L."/>
            <person name="Izquierdo J."/>
            <person name="Woyke T."/>
        </authorList>
    </citation>
    <scope>NUCLEOTIDE SEQUENCE [LARGE SCALE GENOMIC DNA]</scope>
    <source>
        <strain evidence="3">DSM 19732 / NBRC 101661 / EBR45</strain>
    </source>
</reference>
<keyword evidence="1" id="KW-1133">Transmembrane helix</keyword>
<dbReference type="HOGENOM" id="CLU_098237_0_0_9"/>
<keyword evidence="1" id="KW-0812">Transmembrane</keyword>
<feature type="transmembrane region" description="Helical" evidence="1">
    <location>
        <begin position="12"/>
        <end position="33"/>
    </location>
</feature>
<dbReference type="Proteomes" id="UP000005435">
    <property type="component" value="Chromosome"/>
</dbReference>
<reference evidence="2 3" key="2">
    <citation type="journal article" date="2012" name="Stand. Genomic Sci.">
        <title>Complete Genome Sequence of Clostridium clariflavum DSM 19732.</title>
        <authorList>
            <person name="Izquierdo J.A."/>
            <person name="Goodwin L."/>
            <person name="Davenport K.W."/>
            <person name="Teshima H."/>
            <person name="Bruce D."/>
            <person name="Detter C."/>
            <person name="Tapia R."/>
            <person name="Han S."/>
            <person name="Land M."/>
            <person name="Hauser L."/>
            <person name="Jeffries C.D."/>
            <person name="Han J."/>
            <person name="Pitluck S."/>
            <person name="Nolan M."/>
            <person name="Chen A."/>
            <person name="Huntemann M."/>
            <person name="Mavromatis K."/>
            <person name="Mikhailova N."/>
            <person name="Liolios K."/>
            <person name="Woyke T."/>
            <person name="Lynd L.R."/>
        </authorList>
    </citation>
    <scope>NUCLEOTIDE SEQUENCE [LARGE SCALE GENOMIC DNA]</scope>
    <source>
        <strain evidence="3">DSM 19732 / NBRC 101661 / EBR45</strain>
    </source>
</reference>
<dbReference type="KEGG" id="ccl:Clocl_2417"/>
<accession>G8LZ48</accession>
<proteinExistence type="predicted"/>
<protein>
    <submittedName>
        <fullName evidence="2">Uncharacterized protein</fullName>
    </submittedName>
</protein>
<dbReference type="EMBL" id="CP003065">
    <property type="protein sequence ID" value="AEV68992.1"/>
    <property type="molecule type" value="Genomic_DNA"/>
</dbReference>
<sequence length="246" mass="28643">MDAKNILKIAGLNIGIALFNIILFSPGLMNIRFDTSDALGTALGCTAIFLSLSFFIYGNYKLLTQKVSTVRIDEINNYEDCIAALNQSYGKKTFDNNITTIIEQVEHLKKKKKKIFDLLSQKFDVIDEVYEKFKTTIFDVEYVFFANIKSILNKINAFDEEDYERMHNLFAQKKFSTEIITSKMNIYNEYISFVKNAIEDNEEILLKLDALLLEISKFDTLEIGEIDNMKEIKEMDELIRKSRYYR</sequence>
<evidence type="ECO:0000313" key="3">
    <source>
        <dbReference type="Proteomes" id="UP000005435"/>
    </source>
</evidence>
<dbReference type="RefSeq" id="WP_014255560.1">
    <property type="nucleotide sequence ID" value="NC_016627.1"/>
</dbReference>
<evidence type="ECO:0000313" key="2">
    <source>
        <dbReference type="EMBL" id="AEV68992.1"/>
    </source>
</evidence>
<evidence type="ECO:0000256" key="1">
    <source>
        <dbReference type="SAM" id="Phobius"/>
    </source>
</evidence>
<dbReference type="AlphaFoldDB" id="G8LZ48"/>
<keyword evidence="1" id="KW-0472">Membrane</keyword>
<organism evidence="2 3">
    <name type="scientific">Acetivibrio clariflavus (strain DSM 19732 / NBRC 101661 / EBR45)</name>
    <name type="common">Clostridium clariflavum</name>
    <dbReference type="NCBI Taxonomy" id="720554"/>
    <lineage>
        <taxon>Bacteria</taxon>
        <taxon>Bacillati</taxon>
        <taxon>Bacillota</taxon>
        <taxon>Clostridia</taxon>
        <taxon>Eubacteriales</taxon>
        <taxon>Oscillospiraceae</taxon>
        <taxon>Acetivibrio</taxon>
    </lineage>
</organism>
<dbReference type="eggNOG" id="ENOG50322I5">
    <property type="taxonomic scope" value="Bacteria"/>
</dbReference>
<feature type="transmembrane region" description="Helical" evidence="1">
    <location>
        <begin position="39"/>
        <end position="58"/>
    </location>
</feature>
<keyword evidence="3" id="KW-1185">Reference proteome</keyword>
<gene>
    <name evidence="2" type="ordered locus">Clocl_2417</name>
</gene>